<name>A0ABW7PVF3_9GAMM</name>
<feature type="transmembrane region" description="Helical" evidence="1">
    <location>
        <begin position="79"/>
        <end position="100"/>
    </location>
</feature>
<reference evidence="3 4" key="1">
    <citation type="submission" date="2024-08" db="EMBL/GenBank/DDBJ databases">
        <title>Pantoea ronii - a newly identified human opportunistic pathogen.</title>
        <authorList>
            <person name="Keidar-Friedman D."/>
            <person name="Sorek N."/>
            <person name="Leshin-Carmel D."/>
            <person name="Tsur A."/>
            <person name="Amsalem M."/>
            <person name="Tolkach D."/>
            <person name="Brosh-Nissimov T."/>
        </authorList>
    </citation>
    <scope>NUCLEOTIDE SEQUENCE [LARGE SCALE GENOMIC DNA]</scope>
    <source>
        <strain evidence="3 4">AA23256</strain>
    </source>
</reference>
<proteinExistence type="predicted"/>
<evidence type="ECO:0000313" key="3">
    <source>
        <dbReference type="EMBL" id="MFH8134221.1"/>
    </source>
</evidence>
<sequence length="903" mass="99138">MTIKIYPSRLPGEPLETHEHDRTTLHAWFRENVTDYRLERDHPVVVEVNGHAIAPSAWPEYSIKPDDEVKIYPVPYGSVFVIAVWAVVSAVVATTAYAMFAMQGEGNAFSSIGSGKSLELSPAKANSVALGDPIREVFGKYRIYPDYIMSPVGRYDANDPEKYVMHLFLCLGAGTFSFSEGDIRVGATPVGSLKDNFSYRLFTPDTNVTGDSRTENWYTSSEVGGTNSSTGLDMGTTAPDMEDINAQAVTVSGATVSFTGLTTDDNAVSNKLPESWTVGATIELVVPDSFSVTTDGQFDVISGNTLAEIAPYVGMPVALTYNSITYTLFIAGYTPAAEGIAASVTLAYGSATGTAFSGIPNGIQQLAINHLGNQYKILNIDGTSLILARIYNGAVDNIWPGFNSRTALDFQATGINDSNSWLGPFLACPENEKTDCFEVNFSFPSGICGFDKKGKKKNRTVNIELQYRIYGSGEGWTTKAINYTNKSINGLGYTERIALRKPGLVEVRCRRTNEQGKDNSRDSAYWQALRSRLPARPSSYAGVTTMAVSVVTGGKLAAQSDRRINVVVTRNYRRGTARTISGALYHVLDGLGLPIDTPTIESLEASFWTPRAEYFDYCTGQESTTVLEMLRKITNAGMGYFLLSDGLASAGREGIKAWTGVISPQETTEPLQTAFSMPSKDDFDGVDVCYINGTTWAEETVHCRTSDNPTPEKVESYKLDGVVDTDRAYRIGMRRLMGYKHQKLSHSMTTELDALCYQFMDRIVLTDDIPGSDTISCLVTEAKQTDSVIRLTVTEPLNWSFNNPRCLLRLQDGRATPLLIPARVDEFTLTIPLTSELYFNEWIMDDPNIEPPRLIFCSSEHTGYDALISDISPSPDGTCEVLTVQYTPLKYQYDDAHYPGDKT</sequence>
<organism evidence="3 4">
    <name type="scientific">Pantoea osteomyelitidis</name>
    <dbReference type="NCBI Taxonomy" id="3230026"/>
    <lineage>
        <taxon>Bacteria</taxon>
        <taxon>Pseudomonadati</taxon>
        <taxon>Pseudomonadota</taxon>
        <taxon>Gammaproteobacteria</taxon>
        <taxon>Enterobacterales</taxon>
        <taxon>Erwiniaceae</taxon>
        <taxon>Pantoea</taxon>
    </lineage>
</organism>
<dbReference type="NCBIfam" id="NF040662">
    <property type="entry name" value="attach_TipJ_rel"/>
    <property type="match status" value="1"/>
</dbReference>
<keyword evidence="1" id="KW-1133">Transmembrane helix</keyword>
<dbReference type="EMBL" id="JBGFSN010000004">
    <property type="protein sequence ID" value="MFH8134221.1"/>
    <property type="molecule type" value="Genomic_DNA"/>
</dbReference>
<evidence type="ECO:0000313" key="4">
    <source>
        <dbReference type="Proteomes" id="UP001611251"/>
    </source>
</evidence>
<evidence type="ECO:0000256" key="1">
    <source>
        <dbReference type="SAM" id="Phobius"/>
    </source>
</evidence>
<protein>
    <submittedName>
        <fullName evidence="3">Host specificity factor TipJ family phage tail protein</fullName>
    </submittedName>
</protein>
<gene>
    <name evidence="3" type="ORF">ABU178_08545</name>
</gene>
<evidence type="ECO:0000259" key="2">
    <source>
        <dbReference type="Pfam" id="PF24801"/>
    </source>
</evidence>
<feature type="domain" description="Tip attachment protein J HDII-ins2" evidence="2">
    <location>
        <begin position="431"/>
        <end position="531"/>
    </location>
</feature>
<keyword evidence="1" id="KW-0812">Transmembrane</keyword>
<accession>A0ABW7PVF3</accession>
<dbReference type="Pfam" id="PF24801">
    <property type="entry name" value="FNIII-A_GpJ"/>
    <property type="match status" value="1"/>
</dbReference>
<keyword evidence="1" id="KW-0472">Membrane</keyword>
<dbReference type="InterPro" id="IPR055385">
    <property type="entry name" value="GpJ_HDII-ins2"/>
</dbReference>
<comment type="caution">
    <text evidence="3">The sequence shown here is derived from an EMBL/GenBank/DDBJ whole genome shotgun (WGS) entry which is preliminary data.</text>
</comment>
<keyword evidence="4" id="KW-1185">Reference proteome</keyword>
<dbReference type="Proteomes" id="UP001611251">
    <property type="component" value="Unassembled WGS sequence"/>
</dbReference>